<organism evidence="3 4">
    <name type="scientific">Drosophila lebanonensis</name>
    <name type="common">Fruit fly</name>
    <name type="synonym">Scaptodrosophila lebanonensis</name>
    <dbReference type="NCBI Taxonomy" id="7225"/>
    <lineage>
        <taxon>Eukaryota</taxon>
        <taxon>Metazoa</taxon>
        <taxon>Ecdysozoa</taxon>
        <taxon>Arthropoda</taxon>
        <taxon>Hexapoda</taxon>
        <taxon>Insecta</taxon>
        <taxon>Pterygota</taxon>
        <taxon>Neoptera</taxon>
        <taxon>Endopterygota</taxon>
        <taxon>Diptera</taxon>
        <taxon>Brachycera</taxon>
        <taxon>Muscomorpha</taxon>
        <taxon>Ephydroidea</taxon>
        <taxon>Drosophilidae</taxon>
        <taxon>Scaptodrosophila</taxon>
    </lineage>
</organism>
<dbReference type="OrthoDB" id="6342160at2759"/>
<dbReference type="GO" id="GO:0051015">
    <property type="term" value="F:actin filament binding"/>
    <property type="evidence" value="ECO:0007669"/>
    <property type="project" value="TreeGrafter"/>
</dbReference>
<dbReference type="InterPro" id="IPR008837">
    <property type="entry name" value="Serendipity_A"/>
</dbReference>
<gene>
    <name evidence="4" type="primary">LOC115633855</name>
</gene>
<comment type="subcellular location">
    <subcellularLocation>
        <location evidence="1">Cytoplasm</location>
    </subcellularLocation>
</comment>
<dbReference type="GO" id="GO:0016342">
    <property type="term" value="C:catenin complex"/>
    <property type="evidence" value="ECO:0007669"/>
    <property type="project" value="TreeGrafter"/>
</dbReference>
<dbReference type="Pfam" id="PF05482">
    <property type="entry name" value="Serendipity_A"/>
    <property type="match status" value="1"/>
</dbReference>
<dbReference type="GO" id="GO:0005912">
    <property type="term" value="C:adherens junction"/>
    <property type="evidence" value="ECO:0007669"/>
    <property type="project" value="TreeGrafter"/>
</dbReference>
<evidence type="ECO:0000313" key="3">
    <source>
        <dbReference type="Proteomes" id="UP000504634"/>
    </source>
</evidence>
<dbReference type="GO" id="GO:0098609">
    <property type="term" value="P:cell-cell adhesion"/>
    <property type="evidence" value="ECO:0007669"/>
    <property type="project" value="TreeGrafter"/>
</dbReference>
<evidence type="ECO:0000256" key="2">
    <source>
        <dbReference type="ARBA" id="ARBA00022490"/>
    </source>
</evidence>
<proteinExistence type="predicted"/>
<accession>A0A6J2UJ17</accession>
<name>A0A6J2UJ17_DROLE</name>
<keyword evidence="2" id="KW-0963">Cytoplasm</keyword>
<dbReference type="PANTHER" id="PTHR18914:SF33">
    <property type="entry name" value="RE47911P-RELATED"/>
    <property type="match status" value="1"/>
</dbReference>
<evidence type="ECO:0000256" key="1">
    <source>
        <dbReference type="ARBA" id="ARBA00004496"/>
    </source>
</evidence>
<keyword evidence="3" id="KW-1185">Reference proteome</keyword>
<dbReference type="GO" id="GO:0008013">
    <property type="term" value="F:beta-catenin binding"/>
    <property type="evidence" value="ECO:0007669"/>
    <property type="project" value="TreeGrafter"/>
</dbReference>
<dbReference type="Gene3D" id="1.20.120.810">
    <property type="entry name" value="Vinculin, Vh2 four-helix bundle"/>
    <property type="match status" value="1"/>
</dbReference>
<protein>
    <submittedName>
        <fullName evidence="4">Serendipity locus protein alpha</fullName>
    </submittedName>
</protein>
<dbReference type="RefSeq" id="XP_030387207.1">
    <property type="nucleotide sequence ID" value="XM_030531347.1"/>
</dbReference>
<dbReference type="AlphaFoldDB" id="A0A6J2UJ17"/>
<sequence>MENIKSASMRTLKEKLNACHLLLNDGCAYKEINTNWLNKFCAKFFDLTNALHDYMGHNLEEHVEMISLCLTQVVVCIRYLECTFKAETANGTVIPASRQHFLDRMRWCLERLRSLHPSEEQSFLKIMDSTLDILTTFNSDINETEGEEKDLLSISKQIRGNVDLILSHILAFANVALQQDKKALSALCQKVLRECAAFQSECEIKKSNRSNRNLRATSLEHALCQLEDYINEALLRLVFTCFLDFDKFSIEKMRNVFRKMSSDDSIADEIIADFDVNVDRTTQIGIFAIAFSPNLKMRTKFRSCLASFESLDTSLVPALQTTGSELHSELLEQHFNEEVRKFKTALQEIIDSRAFVSCYLEMLTVGIIASEKQFNKSQLQDLAQMSCALIEHFQLPINQKILLKSKQGDYFQQYLQMVRECKAILMCAAQVEPQRIIKRFKILRTVLRKLHDGIATDHLENTFHTTAGASRDNLSVNVGMLEFMGTIPSTSSILYDNSQRRKRVQRPMIGIRNTSTLNNLHGNAAQLNITKTNNHGSVRRRESLRTVLFKRQNMTENPKLYNSICNESASLQISDILDQLTHLSSGLSVIEPRT</sequence>
<dbReference type="GO" id="GO:0005737">
    <property type="term" value="C:cytoplasm"/>
    <property type="evidence" value="ECO:0007669"/>
    <property type="project" value="UniProtKB-SubCell"/>
</dbReference>
<evidence type="ECO:0000313" key="4">
    <source>
        <dbReference type="RefSeq" id="XP_030387207.1"/>
    </source>
</evidence>
<dbReference type="GeneID" id="115633855"/>
<dbReference type="GO" id="GO:0016477">
    <property type="term" value="P:cell migration"/>
    <property type="evidence" value="ECO:0007669"/>
    <property type="project" value="TreeGrafter"/>
</dbReference>
<reference evidence="4" key="1">
    <citation type="submission" date="2025-08" db="UniProtKB">
        <authorList>
            <consortium name="RefSeq"/>
        </authorList>
    </citation>
    <scope>IDENTIFICATION</scope>
    <source>
        <strain evidence="4">11010-0011.00</strain>
        <tissue evidence="4">Whole body</tissue>
    </source>
</reference>
<dbReference type="GO" id="GO:0007349">
    <property type="term" value="P:cellularization"/>
    <property type="evidence" value="ECO:0007669"/>
    <property type="project" value="InterPro"/>
</dbReference>
<dbReference type="Proteomes" id="UP000504634">
    <property type="component" value="Unplaced"/>
</dbReference>
<dbReference type="PANTHER" id="PTHR18914">
    <property type="entry name" value="ALPHA CATENIN"/>
    <property type="match status" value="1"/>
</dbReference>